<evidence type="ECO:0008006" key="3">
    <source>
        <dbReference type="Google" id="ProtNLM"/>
    </source>
</evidence>
<dbReference type="Proteomes" id="UP000626242">
    <property type="component" value="Unassembled WGS sequence"/>
</dbReference>
<gene>
    <name evidence="1" type="ORF">H9628_08275</name>
</gene>
<dbReference type="RefSeq" id="WP_251833655.1">
    <property type="nucleotide sequence ID" value="NZ_JACSPS010000002.1"/>
</dbReference>
<evidence type="ECO:0000313" key="2">
    <source>
        <dbReference type="Proteomes" id="UP000626242"/>
    </source>
</evidence>
<reference evidence="1 2" key="1">
    <citation type="submission" date="2020-08" db="EMBL/GenBank/DDBJ databases">
        <title>A Genomic Blueprint of the Chicken Gut Microbiome.</title>
        <authorList>
            <person name="Gilroy R."/>
            <person name="Ravi A."/>
            <person name="Getino M."/>
            <person name="Pursley I."/>
            <person name="Horton D.L."/>
            <person name="Alikhan N.-F."/>
            <person name="Baker D."/>
            <person name="Gharbi K."/>
            <person name="Hall N."/>
            <person name="Watson M."/>
            <person name="Adriaenssens E.M."/>
            <person name="Foster-Nyarko E."/>
            <person name="Jarju S."/>
            <person name="Secka A."/>
            <person name="Antonio M."/>
            <person name="Oren A."/>
            <person name="Chaudhuri R."/>
            <person name="La Ragione R.M."/>
            <person name="Hildebrand F."/>
            <person name="Pallen M.J."/>
        </authorList>
    </citation>
    <scope>NUCLEOTIDE SEQUENCE [LARGE SCALE GENOMIC DNA]</scope>
    <source>
        <strain evidence="1 2">Sa1CVA4</strain>
    </source>
</reference>
<sequence length="81" mass="9469">MENNMETLKTEIADWLKSLEDESVLLEILRIKNRMEVPQVAEETTAYPVKDDFDERFANGIPAEEMSRRTHAYIESLPLKK</sequence>
<accession>A0ABR8WN11</accession>
<proteinExistence type="predicted"/>
<comment type="caution">
    <text evidence="1">The sequence shown here is derived from an EMBL/GenBank/DDBJ whole genome shotgun (WGS) entry which is preliminary data.</text>
</comment>
<dbReference type="EMBL" id="JACSPS010000002">
    <property type="protein sequence ID" value="MBD8018467.1"/>
    <property type="molecule type" value="Genomic_DNA"/>
</dbReference>
<organism evidence="1 2">
    <name type="scientific">Kaistella pullorum</name>
    <dbReference type="NCBI Taxonomy" id="2763074"/>
    <lineage>
        <taxon>Bacteria</taxon>
        <taxon>Pseudomonadati</taxon>
        <taxon>Bacteroidota</taxon>
        <taxon>Flavobacteriia</taxon>
        <taxon>Flavobacteriales</taxon>
        <taxon>Weeksellaceae</taxon>
        <taxon>Chryseobacterium group</taxon>
        <taxon>Kaistella</taxon>
    </lineage>
</organism>
<evidence type="ECO:0000313" key="1">
    <source>
        <dbReference type="EMBL" id="MBD8018467.1"/>
    </source>
</evidence>
<protein>
    <recommendedName>
        <fullName evidence="3">Addiction module component</fullName>
    </recommendedName>
</protein>
<keyword evidence="2" id="KW-1185">Reference proteome</keyword>
<name>A0ABR8WN11_9FLAO</name>